<gene>
    <name evidence="2" type="ORF">g.17714</name>
</gene>
<dbReference type="AlphaFoldDB" id="A0A2S2PQF0"/>
<accession>A0A2S2PQF0</accession>
<proteinExistence type="predicted"/>
<sequence>MPEYPAAVIGHDGKWVKPPDDDDDDSGSVPSADYVDDGANSGSGTSSGKGGGDKSGDSGGRRLGYSIQQHKSDAAVAAASTRSGPVTRPDDYRPFSDFIVSVLQTVQLTPRAILKKSKGKSEARAAKTTTVQPESDGDIPRTY</sequence>
<feature type="compositionally biased region" description="Basic and acidic residues" evidence="1">
    <location>
        <begin position="51"/>
        <end position="60"/>
    </location>
</feature>
<evidence type="ECO:0000313" key="2">
    <source>
        <dbReference type="EMBL" id="MBY31597.1"/>
    </source>
</evidence>
<feature type="region of interest" description="Disordered" evidence="1">
    <location>
        <begin position="114"/>
        <end position="143"/>
    </location>
</feature>
<evidence type="ECO:0000256" key="1">
    <source>
        <dbReference type="SAM" id="MobiDB-lite"/>
    </source>
</evidence>
<reference evidence="2" key="1">
    <citation type="submission" date="2018-04" db="EMBL/GenBank/DDBJ databases">
        <title>Transcriptome of Schizaphis graminum biotype I.</title>
        <authorList>
            <person name="Scully E.D."/>
            <person name="Geib S.M."/>
            <person name="Palmer N.A."/>
            <person name="Koch K."/>
            <person name="Bradshaw J."/>
            <person name="Heng-Moss T."/>
            <person name="Sarath G."/>
        </authorList>
    </citation>
    <scope>NUCLEOTIDE SEQUENCE</scope>
</reference>
<name>A0A2S2PQF0_SCHGA</name>
<dbReference type="EMBL" id="GGMR01018978">
    <property type="protein sequence ID" value="MBY31597.1"/>
    <property type="molecule type" value="Transcribed_RNA"/>
</dbReference>
<protein>
    <submittedName>
        <fullName evidence="2">Uncharacterized protein</fullName>
    </submittedName>
</protein>
<feature type="region of interest" description="Disordered" evidence="1">
    <location>
        <begin position="1"/>
        <end position="91"/>
    </location>
</feature>
<organism evidence="2">
    <name type="scientific">Schizaphis graminum</name>
    <name type="common">Green bug aphid</name>
    <dbReference type="NCBI Taxonomy" id="13262"/>
    <lineage>
        <taxon>Eukaryota</taxon>
        <taxon>Metazoa</taxon>
        <taxon>Ecdysozoa</taxon>
        <taxon>Arthropoda</taxon>
        <taxon>Hexapoda</taxon>
        <taxon>Insecta</taxon>
        <taxon>Pterygota</taxon>
        <taxon>Neoptera</taxon>
        <taxon>Paraneoptera</taxon>
        <taxon>Hemiptera</taxon>
        <taxon>Sternorrhyncha</taxon>
        <taxon>Aphidomorpha</taxon>
        <taxon>Aphidoidea</taxon>
        <taxon>Aphididae</taxon>
        <taxon>Aphidini</taxon>
        <taxon>Schizaphis</taxon>
    </lineage>
</organism>